<keyword evidence="2" id="KW-0813">Transport</keyword>
<reference evidence="10 11" key="1">
    <citation type="submission" date="2018-06" db="EMBL/GenBank/DDBJ databases">
        <title>Phytoactinopolyspora halophila sp. nov., a novel halophilic actinomycete isolated from a saline soil in China.</title>
        <authorList>
            <person name="Tang S.-K."/>
        </authorList>
    </citation>
    <scope>NUCLEOTIDE SEQUENCE [LARGE SCALE GENOMIC DNA]</scope>
    <source>
        <strain evidence="10 11">YIM 96934</strain>
    </source>
</reference>
<dbReference type="PANTHER" id="PTHR11795">
    <property type="entry name" value="BRANCHED-CHAIN AMINO ACID TRANSPORT SYSTEM PERMEASE PROTEIN LIVH"/>
    <property type="match status" value="1"/>
</dbReference>
<keyword evidence="6 9" id="KW-1133">Transmembrane helix</keyword>
<dbReference type="AlphaFoldDB" id="A0A329QNV0"/>
<keyword evidence="11" id="KW-1185">Reference proteome</keyword>
<evidence type="ECO:0000256" key="8">
    <source>
        <dbReference type="ARBA" id="ARBA00037998"/>
    </source>
</evidence>
<dbReference type="GO" id="GO:0006865">
    <property type="term" value="P:amino acid transport"/>
    <property type="evidence" value="ECO:0007669"/>
    <property type="project" value="UniProtKB-KW"/>
</dbReference>
<dbReference type="Pfam" id="PF02653">
    <property type="entry name" value="BPD_transp_2"/>
    <property type="match status" value="1"/>
</dbReference>
<dbReference type="GO" id="GO:0022857">
    <property type="term" value="F:transmembrane transporter activity"/>
    <property type="evidence" value="ECO:0007669"/>
    <property type="project" value="InterPro"/>
</dbReference>
<gene>
    <name evidence="10" type="ORF">DPM12_12380</name>
</gene>
<keyword evidence="4 9" id="KW-0812">Transmembrane</keyword>
<dbReference type="InterPro" id="IPR052157">
    <property type="entry name" value="BCAA_transport_permease"/>
</dbReference>
<feature type="transmembrane region" description="Helical" evidence="9">
    <location>
        <begin position="257"/>
        <end position="276"/>
    </location>
</feature>
<dbReference type="EMBL" id="QMIG01000011">
    <property type="protein sequence ID" value="RAW13846.1"/>
    <property type="molecule type" value="Genomic_DNA"/>
</dbReference>
<evidence type="ECO:0000313" key="10">
    <source>
        <dbReference type="EMBL" id="RAW13846.1"/>
    </source>
</evidence>
<keyword evidence="7 9" id="KW-0472">Membrane</keyword>
<feature type="transmembrane region" description="Helical" evidence="9">
    <location>
        <begin position="12"/>
        <end position="30"/>
    </location>
</feature>
<organism evidence="10 11">
    <name type="scientific">Phytoactinopolyspora halophila</name>
    <dbReference type="NCBI Taxonomy" id="1981511"/>
    <lineage>
        <taxon>Bacteria</taxon>
        <taxon>Bacillati</taxon>
        <taxon>Actinomycetota</taxon>
        <taxon>Actinomycetes</taxon>
        <taxon>Jiangellales</taxon>
        <taxon>Jiangellaceae</taxon>
        <taxon>Phytoactinopolyspora</taxon>
    </lineage>
</organism>
<feature type="transmembrane region" description="Helical" evidence="9">
    <location>
        <begin position="37"/>
        <end position="55"/>
    </location>
</feature>
<feature type="transmembrane region" description="Helical" evidence="9">
    <location>
        <begin position="61"/>
        <end position="82"/>
    </location>
</feature>
<sequence length="286" mass="29905">MEFVFFQLLNGLSFAGLLFLVASGFTLIFGLMRVVNLAHGGFYLVGGYIGLTIVLATGNIWLAALGGALAVGVLGVLMETSLLRRVRGQELPEVLLTIGVAFMLGDLTLAFWGGDPRAMPLPDYLSGSVDLGFIGYPRFRVLVTLLAVAVGIALWLLMSKTRVGAIVRAGVDDREMIAALGINIRLVFTGLFFFGALLAGLSGVVGAAFLGLVPGESDIEILLFALVVVILGGLGSLPGAAIGSVIVGLIDAFAKALVPELAFFTLFAPMAIVLVLRPEGLLGRRA</sequence>
<accession>A0A329QNV0</accession>
<comment type="caution">
    <text evidence="10">The sequence shown here is derived from an EMBL/GenBank/DDBJ whole genome shotgun (WGS) entry which is preliminary data.</text>
</comment>
<dbReference type="InterPro" id="IPR001851">
    <property type="entry name" value="ABC_transp_permease"/>
</dbReference>
<dbReference type="CDD" id="cd06582">
    <property type="entry name" value="TM_PBP1_LivH_like"/>
    <property type="match status" value="1"/>
</dbReference>
<feature type="transmembrane region" description="Helical" evidence="9">
    <location>
        <begin position="94"/>
        <end position="114"/>
    </location>
</feature>
<comment type="similarity">
    <text evidence="8">Belongs to the binding-protein-dependent transport system permease family. LivHM subfamily.</text>
</comment>
<comment type="subcellular location">
    <subcellularLocation>
        <location evidence="1">Cell membrane</location>
        <topology evidence="1">Multi-pass membrane protein</topology>
    </subcellularLocation>
</comment>
<protein>
    <submittedName>
        <fullName evidence="10">Branched-chain amino acid ABC transporter permease</fullName>
    </submittedName>
</protein>
<evidence type="ECO:0000256" key="6">
    <source>
        <dbReference type="ARBA" id="ARBA00022989"/>
    </source>
</evidence>
<feature type="transmembrane region" description="Helical" evidence="9">
    <location>
        <begin position="186"/>
        <end position="209"/>
    </location>
</feature>
<dbReference type="Proteomes" id="UP000250462">
    <property type="component" value="Unassembled WGS sequence"/>
</dbReference>
<dbReference type="GO" id="GO:0005886">
    <property type="term" value="C:plasma membrane"/>
    <property type="evidence" value="ECO:0007669"/>
    <property type="project" value="UniProtKB-SubCell"/>
</dbReference>
<keyword evidence="5" id="KW-0029">Amino-acid transport</keyword>
<evidence type="ECO:0000256" key="7">
    <source>
        <dbReference type="ARBA" id="ARBA00023136"/>
    </source>
</evidence>
<evidence type="ECO:0000256" key="4">
    <source>
        <dbReference type="ARBA" id="ARBA00022692"/>
    </source>
</evidence>
<evidence type="ECO:0000256" key="1">
    <source>
        <dbReference type="ARBA" id="ARBA00004651"/>
    </source>
</evidence>
<evidence type="ECO:0000256" key="5">
    <source>
        <dbReference type="ARBA" id="ARBA00022970"/>
    </source>
</evidence>
<evidence type="ECO:0000256" key="9">
    <source>
        <dbReference type="SAM" id="Phobius"/>
    </source>
</evidence>
<name>A0A329QNV0_9ACTN</name>
<keyword evidence="3" id="KW-1003">Cell membrane</keyword>
<evidence type="ECO:0000256" key="3">
    <source>
        <dbReference type="ARBA" id="ARBA00022475"/>
    </source>
</evidence>
<dbReference type="PANTHER" id="PTHR11795:SF442">
    <property type="entry name" value="ABC TRANSPORTER ATP-BINDING PROTEIN"/>
    <property type="match status" value="1"/>
</dbReference>
<evidence type="ECO:0000313" key="11">
    <source>
        <dbReference type="Proteomes" id="UP000250462"/>
    </source>
</evidence>
<proteinExistence type="inferred from homology"/>
<dbReference type="OrthoDB" id="9807115at2"/>
<feature type="transmembrane region" description="Helical" evidence="9">
    <location>
        <begin position="221"/>
        <end position="250"/>
    </location>
</feature>
<feature type="transmembrane region" description="Helical" evidence="9">
    <location>
        <begin position="139"/>
        <end position="158"/>
    </location>
</feature>
<evidence type="ECO:0000256" key="2">
    <source>
        <dbReference type="ARBA" id="ARBA00022448"/>
    </source>
</evidence>